<dbReference type="SUPFAM" id="SSF54675">
    <property type="entry name" value="Nicotinate/Quinolinate PRTase N-terminal domain-like"/>
    <property type="match status" value="1"/>
</dbReference>
<dbReference type="AlphaFoldDB" id="A0A932ZU86"/>
<dbReference type="Pfam" id="PF01729">
    <property type="entry name" value="QRPTase_C"/>
    <property type="match status" value="1"/>
</dbReference>
<comment type="pathway">
    <text evidence="1">Cofactor biosynthesis; NAD(+) biosynthesis; nicotinate D-ribonucleotide from nicotinate: step 1/1.</text>
</comment>
<keyword evidence="5" id="KW-0662">Pyridine nucleotide biosynthesis</keyword>
<keyword evidence="10" id="KW-0328">Glycosyltransferase</keyword>
<evidence type="ECO:0000313" key="11">
    <source>
        <dbReference type="Proteomes" id="UP000752292"/>
    </source>
</evidence>
<dbReference type="PIRSF" id="PIRSF000484">
    <property type="entry name" value="NAPRT"/>
    <property type="match status" value="1"/>
</dbReference>
<dbReference type="EC" id="6.3.4.21" evidence="2"/>
<feature type="domain" description="Quinolinate phosphoribosyl transferase C-terminal" evidence="8">
    <location>
        <begin position="110"/>
        <end position="299"/>
    </location>
</feature>
<evidence type="ECO:0000259" key="9">
    <source>
        <dbReference type="Pfam" id="PF02749"/>
    </source>
</evidence>
<evidence type="ECO:0000256" key="4">
    <source>
        <dbReference type="ARBA" id="ARBA00022598"/>
    </source>
</evidence>
<evidence type="ECO:0000256" key="1">
    <source>
        <dbReference type="ARBA" id="ARBA00004952"/>
    </source>
</evidence>
<dbReference type="InterPro" id="IPR013785">
    <property type="entry name" value="Aldolase_TIM"/>
</dbReference>
<evidence type="ECO:0000256" key="3">
    <source>
        <dbReference type="ARBA" id="ARBA00022553"/>
    </source>
</evidence>
<evidence type="ECO:0000256" key="7">
    <source>
        <dbReference type="ARBA" id="ARBA00048668"/>
    </source>
</evidence>
<sequence>MFISGFDEIRSGKVTDAYFERTRRILEAKGVRKRVRAEFMAKSLPSGWGVFAGLEEILSLLKGFPVDVRAVPEGAVFRSFQPVLEIAGAYNDFAVLETPVLGLMCQASGVATKAARCRIAAGGRQLVSFGARRMHPAIAPMIERAAYIGGCDGVALVKGAELLGLTPVGTMPHALIIVMGGLVPALKAFDEVIGPEVPRVALVDTFGDEKFEALAAAKALADRLAAVRLDTPGSRRGDMVQILREVRWELDRAGHRHVKLFVSGGLDERKILELNEAVDGGYGVGTAISSAATIDYSMDIVEVEGEAVAKRGKLSGAKHLLRCRACGAERVIPADRPYGDCEACGGAMEQLLAPVMRAGEPLAPPEPPRGLRERVLAQLHRVSLDAAE</sequence>
<protein>
    <recommendedName>
        <fullName evidence="2">nicotinate phosphoribosyltransferase</fullName>
        <ecNumber evidence="2">6.3.4.21</ecNumber>
    </recommendedName>
</protein>
<comment type="caution">
    <text evidence="10">The sequence shown here is derived from an EMBL/GenBank/DDBJ whole genome shotgun (WGS) entry which is preliminary data.</text>
</comment>
<dbReference type="SUPFAM" id="SSF51690">
    <property type="entry name" value="Nicotinate/Quinolinate PRTase C-terminal domain-like"/>
    <property type="match status" value="1"/>
</dbReference>
<dbReference type="NCBIfam" id="NF006415">
    <property type="entry name" value="PRK08662.1"/>
    <property type="match status" value="1"/>
</dbReference>
<feature type="domain" description="Quinolinate phosphoribosyl transferase N-terminal" evidence="9">
    <location>
        <begin position="16"/>
        <end position="108"/>
    </location>
</feature>
<proteinExistence type="predicted"/>
<dbReference type="InterPro" id="IPR037128">
    <property type="entry name" value="Quinolinate_PRibosylTase_N_sf"/>
</dbReference>
<gene>
    <name evidence="10" type="ORF">HY618_03145</name>
</gene>
<dbReference type="Pfam" id="PF02749">
    <property type="entry name" value="QRPTase_N"/>
    <property type="match status" value="1"/>
</dbReference>
<dbReference type="GO" id="GO:0004514">
    <property type="term" value="F:nicotinate-nucleotide diphosphorylase (carboxylating) activity"/>
    <property type="evidence" value="ECO:0007669"/>
    <property type="project" value="InterPro"/>
</dbReference>
<dbReference type="EMBL" id="JACQRX010000141">
    <property type="protein sequence ID" value="MBI4251431.1"/>
    <property type="molecule type" value="Genomic_DNA"/>
</dbReference>
<dbReference type="Gene3D" id="3.90.1170.20">
    <property type="entry name" value="Quinolinate phosphoribosyl transferase, N-terminal domain"/>
    <property type="match status" value="1"/>
</dbReference>
<dbReference type="InterPro" id="IPR053190">
    <property type="entry name" value="NAPRTase-like"/>
</dbReference>
<keyword evidence="3" id="KW-0597">Phosphoprotein</keyword>
<dbReference type="GO" id="GO:0004516">
    <property type="term" value="F:nicotinate phosphoribosyltransferase activity"/>
    <property type="evidence" value="ECO:0007669"/>
    <property type="project" value="UniProtKB-EC"/>
</dbReference>
<dbReference type="Proteomes" id="UP000752292">
    <property type="component" value="Unassembled WGS sequence"/>
</dbReference>
<evidence type="ECO:0000313" key="10">
    <source>
        <dbReference type="EMBL" id="MBI4251431.1"/>
    </source>
</evidence>
<dbReference type="Gene3D" id="3.20.20.70">
    <property type="entry name" value="Aldolase class I"/>
    <property type="match status" value="1"/>
</dbReference>
<dbReference type="PANTHER" id="PTHR43202:SF1">
    <property type="entry name" value="NICOTINATE PHOSPHORIBOSYLTRANSFERASE"/>
    <property type="match status" value="1"/>
</dbReference>
<dbReference type="CDD" id="cd01571">
    <property type="entry name" value="NAPRTase_B"/>
    <property type="match status" value="1"/>
</dbReference>
<evidence type="ECO:0000256" key="5">
    <source>
        <dbReference type="ARBA" id="ARBA00022642"/>
    </source>
</evidence>
<dbReference type="GO" id="GO:0009435">
    <property type="term" value="P:NAD+ biosynthetic process"/>
    <property type="evidence" value="ECO:0007669"/>
    <property type="project" value="InterPro"/>
</dbReference>
<dbReference type="InterPro" id="IPR022412">
    <property type="entry name" value="Quinolinate_PRibosylTrfase_N"/>
</dbReference>
<name>A0A932ZU86_UNCTE</name>
<reference evidence="10" key="1">
    <citation type="submission" date="2020-07" db="EMBL/GenBank/DDBJ databases">
        <title>Huge and variable diversity of episymbiotic CPR bacteria and DPANN archaea in groundwater ecosystems.</title>
        <authorList>
            <person name="He C.Y."/>
            <person name="Keren R."/>
            <person name="Whittaker M."/>
            <person name="Farag I.F."/>
            <person name="Doudna J."/>
            <person name="Cate J.H.D."/>
            <person name="Banfield J.F."/>
        </authorList>
    </citation>
    <scope>NUCLEOTIDE SEQUENCE</scope>
    <source>
        <strain evidence="10">NC_groundwater_1370_Ag_S-0.2um_69_93</strain>
    </source>
</reference>
<accession>A0A932ZU86</accession>
<keyword evidence="4 10" id="KW-0436">Ligase</keyword>
<dbReference type="InterPro" id="IPR036068">
    <property type="entry name" value="Nicotinate_pribotase-like_C"/>
</dbReference>
<evidence type="ECO:0000259" key="8">
    <source>
        <dbReference type="Pfam" id="PF01729"/>
    </source>
</evidence>
<keyword evidence="6" id="KW-0808">Transferase</keyword>
<organism evidence="10 11">
    <name type="scientific">Tectimicrobiota bacterium</name>
    <dbReference type="NCBI Taxonomy" id="2528274"/>
    <lineage>
        <taxon>Bacteria</taxon>
        <taxon>Pseudomonadati</taxon>
        <taxon>Nitrospinota/Tectimicrobiota group</taxon>
        <taxon>Candidatus Tectimicrobiota</taxon>
    </lineage>
</organism>
<dbReference type="InterPro" id="IPR035809">
    <property type="entry name" value="NAPRTase_arc-type"/>
</dbReference>
<evidence type="ECO:0000256" key="2">
    <source>
        <dbReference type="ARBA" id="ARBA00013236"/>
    </source>
</evidence>
<evidence type="ECO:0000256" key="6">
    <source>
        <dbReference type="ARBA" id="ARBA00022679"/>
    </source>
</evidence>
<dbReference type="PANTHER" id="PTHR43202">
    <property type="entry name" value="NICOTINATE-NUCLEOTIDE PYROPHOSPHORYLASE"/>
    <property type="match status" value="1"/>
</dbReference>
<dbReference type="InterPro" id="IPR007229">
    <property type="entry name" value="Nic_PRibTrfase-Fam"/>
</dbReference>
<dbReference type="InterPro" id="IPR002638">
    <property type="entry name" value="Quinolinate_PRibosylTrfase_C"/>
</dbReference>
<comment type="catalytic activity">
    <reaction evidence="7">
        <text>5-phospho-alpha-D-ribose 1-diphosphate + nicotinate + ATP + H2O = nicotinate beta-D-ribonucleotide + ADP + phosphate + diphosphate</text>
        <dbReference type="Rhea" id="RHEA:36163"/>
        <dbReference type="ChEBI" id="CHEBI:15377"/>
        <dbReference type="ChEBI" id="CHEBI:30616"/>
        <dbReference type="ChEBI" id="CHEBI:32544"/>
        <dbReference type="ChEBI" id="CHEBI:33019"/>
        <dbReference type="ChEBI" id="CHEBI:43474"/>
        <dbReference type="ChEBI" id="CHEBI:57502"/>
        <dbReference type="ChEBI" id="CHEBI:58017"/>
        <dbReference type="ChEBI" id="CHEBI:456216"/>
        <dbReference type="EC" id="6.3.4.21"/>
    </reaction>
</comment>